<dbReference type="EMBL" id="VVIW01000004">
    <property type="protein sequence ID" value="NHZ40543.1"/>
    <property type="molecule type" value="Genomic_DNA"/>
</dbReference>
<gene>
    <name evidence="1" type="ORF">F1609_10315</name>
</gene>
<evidence type="ECO:0000313" key="2">
    <source>
        <dbReference type="Proteomes" id="UP000819052"/>
    </source>
</evidence>
<protein>
    <recommendedName>
        <fullName evidence="3">SMI1/KNR4 family protein</fullName>
    </recommendedName>
</protein>
<name>A0ABX0M091_9BURK</name>
<evidence type="ECO:0008006" key="3">
    <source>
        <dbReference type="Google" id="ProtNLM"/>
    </source>
</evidence>
<accession>A0ABX0M091</accession>
<proteinExistence type="predicted"/>
<evidence type="ECO:0000313" key="1">
    <source>
        <dbReference type="EMBL" id="NHZ40543.1"/>
    </source>
</evidence>
<dbReference type="Proteomes" id="UP000819052">
    <property type="component" value="Unassembled WGS sequence"/>
</dbReference>
<sequence>MKLDTALKNFASAFAAGPDNFGTVQHRAPQPVAAPIPLGAVLTQYYAKLAIGDKAQVSGALLLHLFALDRIDSAQHGWRWIGAKDGSVTENPRWNRDWVVIADHHGDAIIVDDSSAGGTVFGAIGSHHFKIADDLAGFLQAMAEAMLVEVETYDYEVYDDDDNPLPVFLDEISAIARRVLGPDGEAGFMAFFFG</sequence>
<reference evidence="1 2" key="1">
    <citation type="submission" date="2019-09" db="EMBL/GenBank/DDBJ databases">
        <title>Taxonomy of Antarctic Massilia spp.: description of Massilia rubra sp. nov., Massilia aquatica sp. nov., Massilia mucilaginosa sp. nov., Massilia frigida sp. nov. isolated from streams, lakes and regoliths.</title>
        <authorList>
            <person name="Holochova P."/>
            <person name="Sedlacek I."/>
            <person name="Kralova S."/>
            <person name="Maslanova I."/>
            <person name="Busse H.-J."/>
            <person name="Stankova E."/>
            <person name="Vrbovska V."/>
            <person name="Kovarovic V."/>
            <person name="Bartak M."/>
            <person name="Svec P."/>
            <person name="Pantucek R."/>
        </authorList>
    </citation>
    <scope>NUCLEOTIDE SEQUENCE [LARGE SCALE GENOMIC DNA]</scope>
    <source>
        <strain evidence="1 2">CCM 8693</strain>
    </source>
</reference>
<comment type="caution">
    <text evidence="1">The sequence shown here is derived from an EMBL/GenBank/DDBJ whole genome shotgun (WGS) entry which is preliminary data.</text>
</comment>
<keyword evidence="2" id="KW-1185">Reference proteome</keyword>
<organism evidence="1 2">
    <name type="scientific">Massilia aquatica</name>
    <dbReference type="NCBI Taxonomy" id="2609000"/>
    <lineage>
        <taxon>Bacteria</taxon>
        <taxon>Pseudomonadati</taxon>
        <taxon>Pseudomonadota</taxon>
        <taxon>Betaproteobacteria</taxon>
        <taxon>Burkholderiales</taxon>
        <taxon>Oxalobacteraceae</taxon>
        <taxon>Telluria group</taxon>
        <taxon>Massilia</taxon>
    </lineage>
</organism>
<dbReference type="RefSeq" id="WP_167076341.1">
    <property type="nucleotide sequence ID" value="NZ_VVIW01000004.1"/>
</dbReference>